<reference evidence="2 3" key="1">
    <citation type="submission" date="2024-01" db="EMBL/GenBank/DDBJ databases">
        <title>The genomes of 5 underutilized Papilionoideae crops provide insights into root nodulation and disease resistance.</title>
        <authorList>
            <person name="Yuan L."/>
        </authorList>
    </citation>
    <scope>NUCLEOTIDE SEQUENCE [LARGE SCALE GENOMIC DNA]</scope>
    <source>
        <strain evidence="2">LY-2023</strain>
        <tissue evidence="2">Leaf</tissue>
    </source>
</reference>
<dbReference type="Proteomes" id="UP001359559">
    <property type="component" value="Unassembled WGS sequence"/>
</dbReference>
<evidence type="ECO:0000256" key="1">
    <source>
        <dbReference type="SAM" id="MobiDB-lite"/>
    </source>
</evidence>
<accession>A0AAN9IAZ3</accession>
<name>A0AAN9IAZ3_CLITE</name>
<evidence type="ECO:0000313" key="2">
    <source>
        <dbReference type="EMBL" id="KAK7271479.1"/>
    </source>
</evidence>
<dbReference type="AlphaFoldDB" id="A0AAN9IAZ3"/>
<protein>
    <submittedName>
        <fullName evidence="2">Uncharacterized protein</fullName>
    </submittedName>
</protein>
<organism evidence="2 3">
    <name type="scientific">Clitoria ternatea</name>
    <name type="common">Butterfly pea</name>
    <dbReference type="NCBI Taxonomy" id="43366"/>
    <lineage>
        <taxon>Eukaryota</taxon>
        <taxon>Viridiplantae</taxon>
        <taxon>Streptophyta</taxon>
        <taxon>Embryophyta</taxon>
        <taxon>Tracheophyta</taxon>
        <taxon>Spermatophyta</taxon>
        <taxon>Magnoliopsida</taxon>
        <taxon>eudicotyledons</taxon>
        <taxon>Gunneridae</taxon>
        <taxon>Pentapetalae</taxon>
        <taxon>rosids</taxon>
        <taxon>fabids</taxon>
        <taxon>Fabales</taxon>
        <taxon>Fabaceae</taxon>
        <taxon>Papilionoideae</taxon>
        <taxon>50 kb inversion clade</taxon>
        <taxon>NPAAA clade</taxon>
        <taxon>indigoferoid/millettioid clade</taxon>
        <taxon>Phaseoleae</taxon>
        <taxon>Clitoria</taxon>
    </lineage>
</organism>
<feature type="region of interest" description="Disordered" evidence="1">
    <location>
        <begin position="101"/>
        <end position="137"/>
    </location>
</feature>
<proteinExistence type="predicted"/>
<evidence type="ECO:0000313" key="3">
    <source>
        <dbReference type="Proteomes" id="UP001359559"/>
    </source>
</evidence>
<gene>
    <name evidence="2" type="ORF">RJT34_27425</name>
</gene>
<feature type="compositionally biased region" description="Basic residues" evidence="1">
    <location>
        <begin position="119"/>
        <end position="128"/>
    </location>
</feature>
<comment type="caution">
    <text evidence="2">The sequence shown here is derived from an EMBL/GenBank/DDBJ whole genome shotgun (WGS) entry which is preliminary data.</text>
</comment>
<sequence length="137" mass="15903">MDFPETLSYIDYFRIRRYNVEFDDILWSPMEPIPCSPPSSQPIISLNLEPEVKPSNIPNPVKTESLVPMEIEPTLYPSFACDLHHGQIKIKVEMDSDYAAAATATTTKNQEQQSNHSSSRPKRKRRRPGYWDDYVHY</sequence>
<dbReference type="EMBL" id="JAYKXN010000007">
    <property type="protein sequence ID" value="KAK7271479.1"/>
    <property type="molecule type" value="Genomic_DNA"/>
</dbReference>
<keyword evidence="3" id="KW-1185">Reference proteome</keyword>